<protein>
    <submittedName>
        <fullName evidence="2">Uncharacterized protein</fullName>
    </submittedName>
</protein>
<evidence type="ECO:0000256" key="1">
    <source>
        <dbReference type="SAM" id="MobiDB-lite"/>
    </source>
</evidence>
<gene>
    <name evidence="2" type="ORF">CEXT_540321</name>
</gene>
<evidence type="ECO:0000313" key="3">
    <source>
        <dbReference type="Proteomes" id="UP001054945"/>
    </source>
</evidence>
<feature type="region of interest" description="Disordered" evidence="1">
    <location>
        <begin position="28"/>
        <end position="47"/>
    </location>
</feature>
<reference evidence="2 3" key="1">
    <citation type="submission" date="2021-06" db="EMBL/GenBank/DDBJ databases">
        <title>Caerostris extrusa draft genome.</title>
        <authorList>
            <person name="Kono N."/>
            <person name="Arakawa K."/>
        </authorList>
    </citation>
    <scope>NUCLEOTIDE SEQUENCE [LARGE SCALE GENOMIC DNA]</scope>
</reference>
<name>A0AAV4M3W3_CAEEX</name>
<organism evidence="2 3">
    <name type="scientific">Caerostris extrusa</name>
    <name type="common">Bark spider</name>
    <name type="synonym">Caerostris bankana</name>
    <dbReference type="NCBI Taxonomy" id="172846"/>
    <lineage>
        <taxon>Eukaryota</taxon>
        <taxon>Metazoa</taxon>
        <taxon>Ecdysozoa</taxon>
        <taxon>Arthropoda</taxon>
        <taxon>Chelicerata</taxon>
        <taxon>Arachnida</taxon>
        <taxon>Araneae</taxon>
        <taxon>Araneomorphae</taxon>
        <taxon>Entelegynae</taxon>
        <taxon>Araneoidea</taxon>
        <taxon>Araneidae</taxon>
        <taxon>Caerostris</taxon>
    </lineage>
</organism>
<proteinExistence type="predicted"/>
<dbReference type="EMBL" id="BPLR01001853">
    <property type="protein sequence ID" value="GIX67147.1"/>
    <property type="molecule type" value="Genomic_DNA"/>
</dbReference>
<dbReference type="AlphaFoldDB" id="A0AAV4M3W3"/>
<keyword evidence="3" id="KW-1185">Reference proteome</keyword>
<evidence type="ECO:0000313" key="2">
    <source>
        <dbReference type="EMBL" id="GIX67147.1"/>
    </source>
</evidence>
<dbReference type="Proteomes" id="UP001054945">
    <property type="component" value="Unassembled WGS sequence"/>
</dbReference>
<sequence>MKELPQVDGCRGLISSEVSQGYRHSITTSFNQPTEDHNKKFISSQPRKTYTMEGLPKAFQLVLDSTEWSQSGPSP</sequence>
<comment type="caution">
    <text evidence="2">The sequence shown here is derived from an EMBL/GenBank/DDBJ whole genome shotgun (WGS) entry which is preliminary data.</text>
</comment>
<accession>A0AAV4M3W3</accession>